<name>A0A835AS50_9POAL</name>
<keyword evidence="2" id="KW-0677">Repeat</keyword>
<dbReference type="OrthoDB" id="945197at2759"/>
<dbReference type="PANTHER" id="PTHR47841:SF2">
    <property type="entry name" value="OS07G0609800 PROTEIN"/>
    <property type="match status" value="1"/>
</dbReference>
<sequence>MASCHRRHFFAHPEHPLLRTQYGGDSDHACDICRSQLAGYRCGACYIDVHEACADYFNDSIVFFAHPWHRLTLSRIPGGAAAEWTCDLCEEECAPGSFVYRCVRCMFDVHPLCTMLPQTVRSPLHPGHDLFMVPSAGQCSACRGHLPVWQYVCGGACFFRLHIACVAGAPGGSDNMLAGQCSAGAAQPGCYAGQAGSGGYSSYSIGEKPSRGARVAKFLLKTSFRVAIDAANDGGGLAAPVLSVLEADFN</sequence>
<dbReference type="PROSITE" id="PS50081">
    <property type="entry name" value="ZF_DAG_PE_2"/>
    <property type="match status" value="1"/>
</dbReference>
<comment type="caution">
    <text evidence="5">The sequence shown here is derived from an EMBL/GenBank/DDBJ whole genome shotgun (WGS) entry which is preliminary data.</text>
</comment>
<organism evidence="5 6">
    <name type="scientific">Digitaria exilis</name>
    <dbReference type="NCBI Taxonomy" id="1010633"/>
    <lineage>
        <taxon>Eukaryota</taxon>
        <taxon>Viridiplantae</taxon>
        <taxon>Streptophyta</taxon>
        <taxon>Embryophyta</taxon>
        <taxon>Tracheophyta</taxon>
        <taxon>Spermatophyta</taxon>
        <taxon>Magnoliopsida</taxon>
        <taxon>Liliopsida</taxon>
        <taxon>Poales</taxon>
        <taxon>Poaceae</taxon>
        <taxon>PACMAD clade</taxon>
        <taxon>Panicoideae</taxon>
        <taxon>Panicodae</taxon>
        <taxon>Paniceae</taxon>
        <taxon>Anthephorinae</taxon>
        <taxon>Digitaria</taxon>
    </lineage>
</organism>
<dbReference type="Proteomes" id="UP000636709">
    <property type="component" value="Unassembled WGS sequence"/>
</dbReference>
<dbReference type="GO" id="GO:0046872">
    <property type="term" value="F:metal ion binding"/>
    <property type="evidence" value="ECO:0007669"/>
    <property type="project" value="UniProtKB-KW"/>
</dbReference>
<accession>A0A835AS50</accession>
<dbReference type="SUPFAM" id="SSF57889">
    <property type="entry name" value="Cysteine-rich domain"/>
    <property type="match status" value="1"/>
</dbReference>
<proteinExistence type="predicted"/>
<dbReference type="InterPro" id="IPR046349">
    <property type="entry name" value="C1-like_sf"/>
</dbReference>
<feature type="domain" description="Phorbol-ester/DAG-type" evidence="4">
    <location>
        <begin position="14"/>
        <end position="61"/>
    </location>
</feature>
<dbReference type="Gramene" id="Dexi2A01G0032960.1">
    <property type="protein sequence ID" value="Dexi2A01G0032960.1:cds"/>
    <property type="gene ID" value="Dexi2A01G0032960"/>
</dbReference>
<reference evidence="5" key="1">
    <citation type="submission" date="2020-07" db="EMBL/GenBank/DDBJ databases">
        <title>Genome sequence and genetic diversity analysis of an under-domesticated orphan crop, white fonio (Digitaria exilis).</title>
        <authorList>
            <person name="Bennetzen J.L."/>
            <person name="Chen S."/>
            <person name="Ma X."/>
            <person name="Wang X."/>
            <person name="Yssel A.E.J."/>
            <person name="Chaluvadi S.R."/>
            <person name="Johnson M."/>
            <person name="Gangashetty P."/>
            <person name="Hamidou F."/>
            <person name="Sanogo M.D."/>
            <person name="Zwaenepoel A."/>
            <person name="Wallace J."/>
            <person name="Van De Peer Y."/>
            <person name="Van Deynze A."/>
        </authorList>
    </citation>
    <scope>NUCLEOTIDE SEQUENCE</scope>
    <source>
        <tissue evidence="5">Leaves</tissue>
    </source>
</reference>
<evidence type="ECO:0000313" key="5">
    <source>
        <dbReference type="EMBL" id="KAF8668712.1"/>
    </source>
</evidence>
<protein>
    <recommendedName>
        <fullName evidence="4">Phorbol-ester/DAG-type domain-containing protein</fullName>
    </recommendedName>
</protein>
<keyword evidence="1" id="KW-0479">Metal-binding</keyword>
<evidence type="ECO:0000256" key="1">
    <source>
        <dbReference type="ARBA" id="ARBA00022723"/>
    </source>
</evidence>
<dbReference type="InterPro" id="IPR004146">
    <property type="entry name" value="DC1"/>
</dbReference>
<dbReference type="PANTHER" id="PTHR47841">
    <property type="entry name" value="DIACYLGLYCEROL KINASE THETA-LIKE-RELATED"/>
    <property type="match status" value="1"/>
</dbReference>
<dbReference type="EMBL" id="JACEFO010002273">
    <property type="protein sequence ID" value="KAF8668712.1"/>
    <property type="molecule type" value="Genomic_DNA"/>
</dbReference>
<evidence type="ECO:0000259" key="4">
    <source>
        <dbReference type="PROSITE" id="PS50081"/>
    </source>
</evidence>
<keyword evidence="6" id="KW-1185">Reference proteome</keyword>
<keyword evidence="3" id="KW-0862">Zinc</keyword>
<evidence type="ECO:0000313" key="6">
    <source>
        <dbReference type="Proteomes" id="UP000636709"/>
    </source>
</evidence>
<dbReference type="Pfam" id="PF03107">
    <property type="entry name" value="C1_2"/>
    <property type="match status" value="2"/>
</dbReference>
<gene>
    <name evidence="5" type="ORF">HU200_051897</name>
</gene>
<evidence type="ECO:0000256" key="2">
    <source>
        <dbReference type="ARBA" id="ARBA00022737"/>
    </source>
</evidence>
<evidence type="ECO:0000256" key="3">
    <source>
        <dbReference type="ARBA" id="ARBA00022833"/>
    </source>
</evidence>
<dbReference type="InterPro" id="IPR002219">
    <property type="entry name" value="PKC_DAG/PE"/>
</dbReference>
<dbReference type="AlphaFoldDB" id="A0A835AS50"/>